<dbReference type="PROSITE" id="PS51257">
    <property type="entry name" value="PROKAR_LIPOPROTEIN"/>
    <property type="match status" value="1"/>
</dbReference>
<dbReference type="RefSeq" id="WP_290334810.1">
    <property type="nucleotide sequence ID" value="NZ_JAUFQY010000001.1"/>
</dbReference>
<sequence length="226" mass="26049">MERKKGLLGHPTYQWLPVITVGVVSSLLAGCATPPPKQQNNLCSIFRENPSWYEDALDMQEEWGTPINVAMAFVKQESSFRHDARPPKDYILGFIPWGHVSSAYGYAQAQDPAWEDFQKATNHGGSRANFDDALMFIGWYTSETRRQLGISLWDPYNQYLAYHEGSGGYKRKSYNRKPSLIKVARKVEQQAKDYGWQLKQCRKELEDNRSWFLNPSVMENSNAFIR</sequence>
<dbReference type="Gene3D" id="1.10.530.10">
    <property type="match status" value="1"/>
</dbReference>
<dbReference type="EMBL" id="JAUFQY010000001">
    <property type="protein sequence ID" value="MDN3701045.1"/>
    <property type="molecule type" value="Genomic_DNA"/>
</dbReference>
<reference evidence="3" key="1">
    <citation type="journal article" date="2019" name="Int. J. Syst. Evol. Microbiol.">
        <title>The Global Catalogue of Microorganisms (GCM) 10K type strain sequencing project: providing services to taxonomists for standard genome sequencing and annotation.</title>
        <authorList>
            <consortium name="The Broad Institute Genomics Platform"/>
            <consortium name="The Broad Institute Genome Sequencing Center for Infectious Disease"/>
            <person name="Wu L."/>
            <person name="Ma J."/>
        </authorList>
    </citation>
    <scope>NUCLEOTIDE SEQUENCE [LARGE SCALE GENOMIC DNA]</scope>
    <source>
        <strain evidence="3">CECT 7226</strain>
    </source>
</reference>
<comment type="caution">
    <text evidence="2">The sequence shown here is derived from an EMBL/GenBank/DDBJ whole genome shotgun (WGS) entry which is preliminary data.</text>
</comment>
<evidence type="ECO:0000259" key="1">
    <source>
        <dbReference type="Pfam" id="PF19489"/>
    </source>
</evidence>
<gene>
    <name evidence="2" type="ORF">QWY96_09360</name>
</gene>
<dbReference type="Pfam" id="PF19489">
    <property type="entry name" value="SLT_4"/>
    <property type="match status" value="1"/>
</dbReference>
<keyword evidence="3" id="KW-1185">Reference proteome</keyword>
<dbReference type="Proteomes" id="UP001223712">
    <property type="component" value="Unassembled WGS sequence"/>
</dbReference>
<protein>
    <recommendedName>
        <fullName evidence="1">Transglycosylase SLT domain-containing protein</fullName>
    </recommendedName>
</protein>
<name>A0ABT8CIW5_9VIBR</name>
<accession>A0ABT8CIW5</accession>
<dbReference type="SUPFAM" id="SSF53955">
    <property type="entry name" value="Lysozyme-like"/>
    <property type="match status" value="1"/>
</dbReference>
<feature type="domain" description="Transglycosylase SLT" evidence="1">
    <location>
        <begin position="21"/>
        <end position="201"/>
    </location>
</feature>
<organism evidence="2 3">
    <name type="scientific">Vibrio artabrorum</name>
    <dbReference type="NCBI Taxonomy" id="446374"/>
    <lineage>
        <taxon>Bacteria</taxon>
        <taxon>Pseudomonadati</taxon>
        <taxon>Pseudomonadota</taxon>
        <taxon>Gammaproteobacteria</taxon>
        <taxon>Vibrionales</taxon>
        <taxon>Vibrionaceae</taxon>
        <taxon>Vibrio</taxon>
    </lineage>
</organism>
<dbReference type="InterPro" id="IPR045795">
    <property type="entry name" value="SLT_4"/>
</dbReference>
<dbReference type="InterPro" id="IPR023346">
    <property type="entry name" value="Lysozyme-like_dom_sf"/>
</dbReference>
<evidence type="ECO:0000313" key="3">
    <source>
        <dbReference type="Proteomes" id="UP001223712"/>
    </source>
</evidence>
<proteinExistence type="predicted"/>
<evidence type="ECO:0000313" key="2">
    <source>
        <dbReference type="EMBL" id="MDN3701045.1"/>
    </source>
</evidence>